<evidence type="ECO:0000256" key="4">
    <source>
        <dbReference type="ARBA" id="ARBA00022723"/>
    </source>
</evidence>
<keyword evidence="18" id="KW-0238">DNA-binding</keyword>
<dbReference type="Gene3D" id="3.60.40.10">
    <property type="entry name" value="PPM-type phosphatase domain"/>
    <property type="match status" value="1"/>
</dbReference>
<dbReference type="InterPro" id="IPR029016">
    <property type="entry name" value="GAF-like_dom_sf"/>
</dbReference>
<keyword evidence="11" id="KW-0464">Manganese</keyword>
<evidence type="ECO:0000256" key="14">
    <source>
        <dbReference type="ARBA" id="ARBA00075117"/>
    </source>
</evidence>
<evidence type="ECO:0000256" key="10">
    <source>
        <dbReference type="ARBA" id="ARBA00022912"/>
    </source>
</evidence>
<evidence type="ECO:0000256" key="8">
    <source>
        <dbReference type="ARBA" id="ARBA00022840"/>
    </source>
</evidence>
<dbReference type="EMBL" id="LAKD02000018">
    <property type="protein sequence ID" value="OPF81714.1"/>
    <property type="molecule type" value="Genomic_DNA"/>
</dbReference>
<dbReference type="SUPFAM" id="SSF81606">
    <property type="entry name" value="PP2C-like"/>
    <property type="match status" value="1"/>
</dbReference>
<evidence type="ECO:0000313" key="19">
    <source>
        <dbReference type="Proteomes" id="UP000033615"/>
    </source>
</evidence>
<feature type="domain" description="GAF" evidence="16">
    <location>
        <begin position="40"/>
        <end position="197"/>
    </location>
</feature>
<keyword evidence="6" id="KW-0418">Kinase</keyword>
<sequence length="432" mass="46088">MMKREPHQPTGPSGDSAPEIAAARLRLLAEASRALASGLDAEESLRRLARLVVPHLADACAVDVVEGDGVRRLTVTDRDPERAMRVVPGGFLPGPDDSAAALAKVLRGAGPVVVTDFGAPDPDDSFLAAQWGLYRTLGAETALIVPMRVRRQALGALTFLRRAPAAPFDEQERALAADLGHRAGLALDNARLYALQQYTAEQLQLSLLPDLTGLAHLDLAARYVAARERAEVGGDWYDAFPLPDGSAILAIGDVVGHDLAAAVRMGQLRNMLRALAYDSGDDPAGIMSRLDAVMLGLTSIELVTAVIARIETPAEGAWRLHWTNAGHLPPLLAQPGGHTLLLEEGHAPILGVDPALPRTTATIALPHGATLLLYTDGLIERPGEDIGRGLTRLRQHAATLAREPLDVFRDELLTRLSDDQHDDIAVLALRAP</sequence>
<dbReference type="FunFam" id="3.60.40.10:FF:000005">
    <property type="entry name" value="Serine/threonine protein phosphatase"/>
    <property type="match status" value="1"/>
</dbReference>
<dbReference type="InterPro" id="IPR003018">
    <property type="entry name" value="GAF"/>
</dbReference>
<reference evidence="18" key="1">
    <citation type="submission" date="2016-12" db="EMBL/GenBank/DDBJ databases">
        <title>Genome sequence of Streptomyces antioxidans MUSC 164.</title>
        <authorList>
            <person name="Lee L.-H."/>
            <person name="Ser H.-L."/>
        </authorList>
    </citation>
    <scope>NUCLEOTIDE SEQUENCE [LARGE SCALE GENOMIC DNA]</scope>
    <source>
        <strain evidence="18">MUSC 164</strain>
    </source>
</reference>
<keyword evidence="2" id="KW-0597">Phosphoprotein</keyword>
<dbReference type="PANTHER" id="PTHR43156:SF2">
    <property type="entry name" value="STAGE II SPORULATION PROTEIN E"/>
    <property type="match status" value="1"/>
</dbReference>
<comment type="caution">
    <text evidence="18">The sequence shown here is derived from an EMBL/GenBank/DDBJ whole genome shotgun (WGS) entry which is preliminary data.</text>
</comment>
<evidence type="ECO:0000259" key="16">
    <source>
        <dbReference type="SMART" id="SM00065"/>
    </source>
</evidence>
<dbReference type="PANTHER" id="PTHR43156">
    <property type="entry name" value="STAGE II SPORULATION PROTEIN E-RELATED"/>
    <property type="match status" value="1"/>
</dbReference>
<evidence type="ECO:0000256" key="3">
    <source>
        <dbReference type="ARBA" id="ARBA00022679"/>
    </source>
</evidence>
<organism evidence="18 19">
    <name type="scientific">Streptomyces antioxidans</name>
    <dbReference type="NCBI Taxonomy" id="1507734"/>
    <lineage>
        <taxon>Bacteria</taxon>
        <taxon>Bacillati</taxon>
        <taxon>Actinomycetota</taxon>
        <taxon>Actinomycetes</taxon>
        <taxon>Kitasatosporales</taxon>
        <taxon>Streptomycetaceae</taxon>
        <taxon>Streptomyces</taxon>
    </lineage>
</organism>
<evidence type="ECO:0000256" key="2">
    <source>
        <dbReference type="ARBA" id="ARBA00022553"/>
    </source>
</evidence>
<evidence type="ECO:0000256" key="9">
    <source>
        <dbReference type="ARBA" id="ARBA00022842"/>
    </source>
</evidence>
<protein>
    <recommendedName>
        <fullName evidence="1">protein-serine/threonine phosphatase</fullName>
        <ecNumber evidence="1">3.1.3.16</ecNumber>
    </recommendedName>
    <alternativeName>
        <fullName evidence="15">Protein-serine/threonine phosphatase</fullName>
    </alternativeName>
    <alternativeName>
        <fullName evidence="14">Serine/threonine-protein kinase</fullName>
    </alternativeName>
</protein>
<keyword evidence="5" id="KW-0547">Nucleotide-binding</keyword>
<dbReference type="GO" id="GO:0003677">
    <property type="term" value="F:DNA binding"/>
    <property type="evidence" value="ECO:0007669"/>
    <property type="project" value="UniProtKB-KW"/>
</dbReference>
<dbReference type="Pfam" id="PF01590">
    <property type="entry name" value="GAF"/>
    <property type="match status" value="1"/>
</dbReference>
<dbReference type="Gene3D" id="3.30.450.40">
    <property type="match status" value="1"/>
</dbReference>
<evidence type="ECO:0000256" key="5">
    <source>
        <dbReference type="ARBA" id="ARBA00022741"/>
    </source>
</evidence>
<keyword evidence="7" id="KW-0378">Hydrolase</keyword>
<evidence type="ECO:0000256" key="1">
    <source>
        <dbReference type="ARBA" id="ARBA00013081"/>
    </source>
</evidence>
<keyword evidence="10" id="KW-0904">Protein phosphatase</keyword>
<evidence type="ECO:0000256" key="12">
    <source>
        <dbReference type="ARBA" id="ARBA00047761"/>
    </source>
</evidence>
<evidence type="ECO:0000256" key="6">
    <source>
        <dbReference type="ARBA" id="ARBA00022777"/>
    </source>
</evidence>
<dbReference type="GO" id="GO:0005524">
    <property type="term" value="F:ATP binding"/>
    <property type="evidence" value="ECO:0007669"/>
    <property type="project" value="UniProtKB-KW"/>
</dbReference>
<keyword evidence="4" id="KW-0479">Metal-binding</keyword>
<evidence type="ECO:0000256" key="15">
    <source>
        <dbReference type="ARBA" id="ARBA00081350"/>
    </source>
</evidence>
<feature type="domain" description="PPM-type phosphatase" evidence="17">
    <location>
        <begin position="214"/>
        <end position="431"/>
    </location>
</feature>
<name>A0A1V4D8P1_9ACTN</name>
<comment type="function">
    <text evidence="13">Primarily acts as an independent SigF regulator that is sensitive to the osmosensory signal, mediating the cross talk of PknD with the SigF regulon. Possesses both phosphatase and kinase activities. The kinase domain functions as a classic anti-sigma factor-like kinase to phosphorylate the anti-anti-sigma factor domain at the canonical regulatory site, and the phosphatase domain antagonizes this activity.</text>
</comment>
<keyword evidence="3" id="KW-0808">Transferase</keyword>
<dbReference type="GO" id="GO:0016301">
    <property type="term" value="F:kinase activity"/>
    <property type="evidence" value="ECO:0007669"/>
    <property type="project" value="UniProtKB-KW"/>
</dbReference>
<proteinExistence type="predicted"/>
<dbReference type="GO" id="GO:0046872">
    <property type="term" value="F:metal ion binding"/>
    <property type="evidence" value="ECO:0007669"/>
    <property type="project" value="UniProtKB-KW"/>
</dbReference>
<evidence type="ECO:0000259" key="17">
    <source>
        <dbReference type="SMART" id="SM00331"/>
    </source>
</evidence>
<accession>A0A1V4D8P1</accession>
<evidence type="ECO:0000256" key="11">
    <source>
        <dbReference type="ARBA" id="ARBA00023211"/>
    </source>
</evidence>
<evidence type="ECO:0000256" key="13">
    <source>
        <dbReference type="ARBA" id="ARBA00056274"/>
    </source>
</evidence>
<dbReference type="Proteomes" id="UP000033615">
    <property type="component" value="Unassembled WGS sequence"/>
</dbReference>
<evidence type="ECO:0000313" key="18">
    <source>
        <dbReference type="EMBL" id="OPF81714.1"/>
    </source>
</evidence>
<keyword evidence="8" id="KW-0067">ATP-binding</keyword>
<dbReference type="SMART" id="SM00331">
    <property type="entry name" value="PP2C_SIG"/>
    <property type="match status" value="1"/>
</dbReference>
<comment type="catalytic activity">
    <reaction evidence="12">
        <text>O-phospho-L-seryl-[protein] + H2O = L-seryl-[protein] + phosphate</text>
        <dbReference type="Rhea" id="RHEA:20629"/>
        <dbReference type="Rhea" id="RHEA-COMP:9863"/>
        <dbReference type="Rhea" id="RHEA-COMP:11604"/>
        <dbReference type="ChEBI" id="CHEBI:15377"/>
        <dbReference type="ChEBI" id="CHEBI:29999"/>
        <dbReference type="ChEBI" id="CHEBI:43474"/>
        <dbReference type="ChEBI" id="CHEBI:83421"/>
        <dbReference type="EC" id="3.1.3.16"/>
    </reaction>
</comment>
<dbReference type="OrthoDB" id="118142at2"/>
<dbReference type="InterPro" id="IPR001932">
    <property type="entry name" value="PPM-type_phosphatase-like_dom"/>
</dbReference>
<dbReference type="SMART" id="SM00065">
    <property type="entry name" value="GAF"/>
    <property type="match status" value="1"/>
</dbReference>
<dbReference type="Pfam" id="PF07228">
    <property type="entry name" value="SpoIIE"/>
    <property type="match status" value="1"/>
</dbReference>
<evidence type="ECO:0000256" key="7">
    <source>
        <dbReference type="ARBA" id="ARBA00022801"/>
    </source>
</evidence>
<dbReference type="InterPro" id="IPR052016">
    <property type="entry name" value="Bact_Sigma-Reg"/>
</dbReference>
<keyword evidence="19" id="KW-1185">Reference proteome</keyword>
<dbReference type="EC" id="3.1.3.16" evidence="1"/>
<dbReference type="GO" id="GO:0004722">
    <property type="term" value="F:protein serine/threonine phosphatase activity"/>
    <property type="evidence" value="ECO:0007669"/>
    <property type="project" value="UniProtKB-EC"/>
</dbReference>
<keyword evidence="9" id="KW-0460">Magnesium</keyword>
<gene>
    <name evidence="18" type="ORF">VT50_0208565</name>
</gene>
<dbReference type="SUPFAM" id="SSF55781">
    <property type="entry name" value="GAF domain-like"/>
    <property type="match status" value="1"/>
</dbReference>
<dbReference type="AlphaFoldDB" id="A0A1V4D8P1"/>
<dbReference type="InterPro" id="IPR036457">
    <property type="entry name" value="PPM-type-like_dom_sf"/>
</dbReference>